<dbReference type="SUPFAM" id="SSF53067">
    <property type="entry name" value="Actin-like ATPase domain"/>
    <property type="match status" value="1"/>
</dbReference>
<evidence type="ECO:0000313" key="5">
    <source>
        <dbReference type="Proteomes" id="UP001187531"/>
    </source>
</evidence>
<protein>
    <submittedName>
        <fullName evidence="4">Uncharacterized protein</fullName>
    </submittedName>
</protein>
<keyword evidence="5" id="KW-1185">Reference proteome</keyword>
<evidence type="ECO:0000256" key="1">
    <source>
        <dbReference type="ARBA" id="ARBA00007381"/>
    </source>
</evidence>
<dbReference type="InterPro" id="IPR018181">
    <property type="entry name" value="Heat_shock_70_CS"/>
</dbReference>
<dbReference type="EMBL" id="JAVRJZ010000008">
    <property type="protein sequence ID" value="KAK2719607.1"/>
    <property type="molecule type" value="Genomic_DNA"/>
</dbReference>
<keyword evidence="3" id="KW-0067">ATP-binding</keyword>
<dbReference type="GO" id="GO:0005524">
    <property type="term" value="F:ATP binding"/>
    <property type="evidence" value="ECO:0007669"/>
    <property type="project" value="UniProtKB-KW"/>
</dbReference>
<comment type="similarity">
    <text evidence="1">Belongs to the heat shock protein 70 family.</text>
</comment>
<dbReference type="AlphaFoldDB" id="A0AA88L7B8"/>
<dbReference type="Gene3D" id="3.30.420.40">
    <property type="match status" value="2"/>
</dbReference>
<accession>A0AA88L7B8</accession>
<dbReference type="Pfam" id="PF00012">
    <property type="entry name" value="HSP70"/>
    <property type="match status" value="1"/>
</dbReference>
<dbReference type="GO" id="GO:0140662">
    <property type="term" value="F:ATP-dependent protein folding chaperone"/>
    <property type="evidence" value="ECO:0007669"/>
    <property type="project" value="InterPro"/>
</dbReference>
<name>A0AA88L7B8_ARTSF</name>
<gene>
    <name evidence="4" type="ORF">QYM36_005172</name>
</gene>
<dbReference type="PANTHER" id="PTHR19375">
    <property type="entry name" value="HEAT SHOCK PROTEIN 70KDA"/>
    <property type="match status" value="1"/>
</dbReference>
<proteinExistence type="inferred from homology"/>
<dbReference type="Proteomes" id="UP001187531">
    <property type="component" value="Unassembled WGS sequence"/>
</dbReference>
<dbReference type="InterPro" id="IPR043129">
    <property type="entry name" value="ATPase_NBD"/>
</dbReference>
<evidence type="ECO:0000256" key="3">
    <source>
        <dbReference type="ARBA" id="ARBA00022840"/>
    </source>
</evidence>
<dbReference type="PRINTS" id="PR00301">
    <property type="entry name" value="HEATSHOCK70"/>
</dbReference>
<dbReference type="InterPro" id="IPR013126">
    <property type="entry name" value="Hsp_70_fam"/>
</dbReference>
<comment type="caution">
    <text evidence="4">The sequence shown here is derived from an EMBL/GenBank/DDBJ whole genome shotgun (WGS) entry which is preliminary data.</text>
</comment>
<organism evidence="4 5">
    <name type="scientific">Artemia franciscana</name>
    <name type="common">Brine shrimp</name>
    <name type="synonym">Artemia sanfranciscana</name>
    <dbReference type="NCBI Taxonomy" id="6661"/>
    <lineage>
        <taxon>Eukaryota</taxon>
        <taxon>Metazoa</taxon>
        <taxon>Ecdysozoa</taxon>
        <taxon>Arthropoda</taxon>
        <taxon>Crustacea</taxon>
        <taxon>Branchiopoda</taxon>
        <taxon>Anostraca</taxon>
        <taxon>Artemiidae</taxon>
        <taxon>Artemia</taxon>
    </lineage>
</organism>
<dbReference type="PROSITE" id="PS01036">
    <property type="entry name" value="HSP70_3"/>
    <property type="match status" value="1"/>
</dbReference>
<keyword evidence="2" id="KW-0547">Nucleotide-binding</keyword>
<evidence type="ECO:0000256" key="2">
    <source>
        <dbReference type="ARBA" id="ARBA00022741"/>
    </source>
</evidence>
<sequence length="105" mass="11487">MEPVDQSLSDPKLNKGSIHEIVLVGGSTRIPCVQKLIKVFFNGKQLNKSINPDEAVAYGAAVQALSRLLFGAASTLNGDKSRISRISFCWKLHRVLLVLKQLGEL</sequence>
<evidence type="ECO:0000313" key="4">
    <source>
        <dbReference type="EMBL" id="KAK2719607.1"/>
    </source>
</evidence>
<reference evidence="4" key="1">
    <citation type="submission" date="2023-07" db="EMBL/GenBank/DDBJ databases">
        <title>Chromosome-level genome assembly of Artemia franciscana.</title>
        <authorList>
            <person name="Jo E."/>
        </authorList>
    </citation>
    <scope>NUCLEOTIDE SEQUENCE</scope>
    <source>
        <tissue evidence="4">Whole body</tissue>
    </source>
</reference>